<evidence type="ECO:0000256" key="1">
    <source>
        <dbReference type="ARBA" id="ARBA00001974"/>
    </source>
</evidence>
<sequence>MVAAQKINKDLQEERDKVTFVIEEFAKWFYGGPRQLHEKRFLENYILSDPDLQSDVDPSYLSHKEKYEEAIRRVVVILKRIDKLQAEGHKIDNVHKKVLGSMIVSNVFKEGSPLTTHIGMFGQALASLGTPEQQAEWLDRALRCRIWGTYVQTELGHGTFVRGLEVTSTYDPKTKEFVINSPTTTSYKWWPGGLAHTVNHVVVFAQLYSLGKHHGIQPFIVQVRDFETHKPMKGIIIGEIGTKVGFNTVNNGFLAFDNVRIPLKNMLMRNSQVLENGEFIKSQSPVLNYGVMTEVRVDIVNGMAQHLAKAVTIAMRYSTVRRQSPIDPKLPEPKIIEHVTQQMKIFPAIAKVIAIKVAADKLYNLYDEITAEVKSGNLSRLPDLHALSCCLKVVTTNEVAQSVQICRLACGGHGFLNSSGFHDIYGNVVAAQHYEGENTVLLLQTARYLIKAWSQVLQGKKLTPSVEYLSAYKSGQLGKWKGSPNGILTALQAATAGQIALAYKHLEERKKTSSVEVATSQTGIELAKASELHCQVFLLSSLMWSVNRAAKYFSKALGEVFQDILHIYAYDLALRNLGSMLQFVSFSSADLEQLQMDFEASLKKFKNNSIGVVDGFDIPDSVLGSTLGAYDGDVYERLLSAAKKSPLNQEDVNKSFDLYLKPFIKSNL</sequence>
<evidence type="ECO:0000256" key="10">
    <source>
        <dbReference type="ARBA" id="ARBA00023140"/>
    </source>
</evidence>
<evidence type="ECO:0000259" key="14">
    <source>
        <dbReference type="Pfam" id="PF01756"/>
    </source>
</evidence>
<keyword evidence="7" id="KW-0276">Fatty acid metabolism</keyword>
<dbReference type="InterPro" id="IPR009100">
    <property type="entry name" value="AcylCoA_DH/oxidase_NM_dom_sf"/>
</dbReference>
<dbReference type="GO" id="GO:0033540">
    <property type="term" value="P:fatty acid beta-oxidation using acyl-CoA oxidase"/>
    <property type="evidence" value="ECO:0007669"/>
    <property type="project" value="TreeGrafter"/>
</dbReference>
<evidence type="ECO:0000256" key="2">
    <source>
        <dbReference type="ARBA" id="ARBA00004275"/>
    </source>
</evidence>
<comment type="caution">
    <text evidence="17">The sequence shown here is derived from an EMBL/GenBank/DDBJ whole genome shotgun (WGS) entry which is preliminary data.</text>
</comment>
<dbReference type="InterPro" id="IPR029320">
    <property type="entry name" value="Acyl-CoA_ox_N"/>
</dbReference>
<evidence type="ECO:0000256" key="3">
    <source>
        <dbReference type="ARBA" id="ARBA00004846"/>
    </source>
</evidence>
<dbReference type="InterPro" id="IPR012258">
    <property type="entry name" value="Acyl-CoA_oxidase"/>
</dbReference>
<name>A0A9Q0S4W3_9DIPT</name>
<evidence type="ECO:0000313" key="18">
    <source>
        <dbReference type="Proteomes" id="UP001151699"/>
    </source>
</evidence>
<feature type="binding site" evidence="13">
    <location>
        <position position="192"/>
    </location>
    <ligand>
        <name>FAD</name>
        <dbReference type="ChEBI" id="CHEBI:57692"/>
    </ligand>
</feature>
<dbReference type="GO" id="GO:0071949">
    <property type="term" value="F:FAD binding"/>
    <property type="evidence" value="ECO:0007669"/>
    <property type="project" value="InterPro"/>
</dbReference>
<evidence type="ECO:0000256" key="12">
    <source>
        <dbReference type="PIRSR" id="PIRSR000168-1"/>
    </source>
</evidence>
<gene>
    <name evidence="17" type="ORF">Bhyg_09034</name>
</gene>
<evidence type="ECO:0000256" key="11">
    <source>
        <dbReference type="PIRNR" id="PIRNR000168"/>
    </source>
</evidence>
<dbReference type="AlphaFoldDB" id="A0A9Q0S4W3"/>
<dbReference type="Gene3D" id="1.20.140.10">
    <property type="entry name" value="Butyryl-CoA Dehydrogenase, subunit A, domain 3"/>
    <property type="match status" value="2"/>
</dbReference>
<dbReference type="Pfam" id="PF14749">
    <property type="entry name" value="Acyl-CoA_ox_N"/>
    <property type="match status" value="1"/>
</dbReference>
<comment type="subcellular location">
    <subcellularLocation>
        <location evidence="2">Peroxisome</location>
    </subcellularLocation>
</comment>
<dbReference type="SUPFAM" id="SSF56645">
    <property type="entry name" value="Acyl-CoA dehydrogenase NM domain-like"/>
    <property type="match status" value="1"/>
</dbReference>
<proteinExistence type="inferred from homology"/>
<dbReference type="PANTHER" id="PTHR10909">
    <property type="entry name" value="ELECTRON TRANSPORT OXIDOREDUCTASE"/>
    <property type="match status" value="1"/>
</dbReference>
<dbReference type="InterPro" id="IPR036250">
    <property type="entry name" value="AcylCo_DH-like_C"/>
</dbReference>
<feature type="domain" description="Acyl-CoA oxidase C-terminal" evidence="14">
    <location>
        <begin position="484"/>
        <end position="665"/>
    </location>
</feature>
<dbReference type="OrthoDB" id="538336at2759"/>
<protein>
    <recommendedName>
        <fullName evidence="11">Acyl-coenzyme A oxidase</fullName>
    </recommendedName>
</protein>
<dbReference type="InterPro" id="IPR037069">
    <property type="entry name" value="AcylCoA_DH/ox_N_sf"/>
</dbReference>
<dbReference type="Proteomes" id="UP001151699">
    <property type="component" value="Chromosome B"/>
</dbReference>
<evidence type="ECO:0000256" key="4">
    <source>
        <dbReference type="ARBA" id="ARBA00006288"/>
    </source>
</evidence>
<evidence type="ECO:0000256" key="7">
    <source>
        <dbReference type="ARBA" id="ARBA00022832"/>
    </source>
</evidence>
<dbReference type="GO" id="GO:0055088">
    <property type="term" value="P:lipid homeostasis"/>
    <property type="evidence" value="ECO:0007669"/>
    <property type="project" value="TreeGrafter"/>
</dbReference>
<keyword evidence="9" id="KW-0443">Lipid metabolism</keyword>
<dbReference type="GO" id="GO:0005777">
    <property type="term" value="C:peroxisome"/>
    <property type="evidence" value="ECO:0007669"/>
    <property type="project" value="UniProtKB-SubCell"/>
</dbReference>
<dbReference type="Gene3D" id="2.40.110.10">
    <property type="entry name" value="Butyryl-CoA Dehydrogenase, subunit A, domain 2"/>
    <property type="match status" value="1"/>
</dbReference>
<dbReference type="FunFam" id="2.40.110.10:FF:000003">
    <property type="entry name" value="Acyl-coenzyme A oxidase"/>
    <property type="match status" value="1"/>
</dbReference>
<feature type="binding site" evidence="13">
    <location>
        <position position="153"/>
    </location>
    <ligand>
        <name>FAD</name>
        <dbReference type="ChEBI" id="CHEBI:57692"/>
    </ligand>
</feature>
<feature type="active site" description="Proton acceptor" evidence="12">
    <location>
        <position position="435"/>
    </location>
</feature>
<evidence type="ECO:0000256" key="8">
    <source>
        <dbReference type="ARBA" id="ARBA00023002"/>
    </source>
</evidence>
<keyword evidence="6 11" id="KW-0274">FAD</keyword>
<organism evidence="17 18">
    <name type="scientific">Pseudolycoriella hygida</name>
    <dbReference type="NCBI Taxonomy" id="35572"/>
    <lineage>
        <taxon>Eukaryota</taxon>
        <taxon>Metazoa</taxon>
        <taxon>Ecdysozoa</taxon>
        <taxon>Arthropoda</taxon>
        <taxon>Hexapoda</taxon>
        <taxon>Insecta</taxon>
        <taxon>Pterygota</taxon>
        <taxon>Neoptera</taxon>
        <taxon>Endopterygota</taxon>
        <taxon>Diptera</taxon>
        <taxon>Nematocera</taxon>
        <taxon>Sciaroidea</taxon>
        <taxon>Sciaridae</taxon>
        <taxon>Pseudolycoriella</taxon>
    </lineage>
</organism>
<dbReference type="Pfam" id="PF22924">
    <property type="entry name" value="ACOX_C_alpha1"/>
    <property type="match status" value="1"/>
</dbReference>
<evidence type="ECO:0000259" key="16">
    <source>
        <dbReference type="Pfam" id="PF22924"/>
    </source>
</evidence>
<accession>A0A9Q0S4W3</accession>
<dbReference type="PIRSF" id="PIRSF000168">
    <property type="entry name" value="Acyl-CoA_oxidase"/>
    <property type="match status" value="1"/>
</dbReference>
<dbReference type="InterPro" id="IPR046373">
    <property type="entry name" value="Acyl-CoA_Oxase/DH_mid-dom_sf"/>
</dbReference>
<evidence type="ECO:0000256" key="6">
    <source>
        <dbReference type="ARBA" id="ARBA00022827"/>
    </source>
</evidence>
<dbReference type="InterPro" id="IPR002655">
    <property type="entry name" value="Acyl-CoA_oxidase_C"/>
</dbReference>
<evidence type="ECO:0000313" key="17">
    <source>
        <dbReference type="EMBL" id="KAJ6644068.1"/>
    </source>
</evidence>
<dbReference type="FunFam" id="1.20.140.10:FF:000005">
    <property type="entry name" value="Acyl-coenzyme A oxidase"/>
    <property type="match status" value="1"/>
</dbReference>
<reference evidence="17" key="1">
    <citation type="submission" date="2022-07" db="EMBL/GenBank/DDBJ databases">
        <authorList>
            <person name="Trinca V."/>
            <person name="Uliana J.V.C."/>
            <person name="Torres T.T."/>
            <person name="Ward R.J."/>
            <person name="Monesi N."/>
        </authorList>
    </citation>
    <scope>NUCLEOTIDE SEQUENCE</scope>
    <source>
        <strain evidence="17">HSMRA1968</strain>
        <tissue evidence="17">Whole embryos</tissue>
    </source>
</reference>
<keyword evidence="18" id="KW-1185">Reference proteome</keyword>
<feature type="domain" description="Acyl-CoA oxidase C-alpha1" evidence="16">
    <location>
        <begin position="289"/>
        <end position="450"/>
    </location>
</feature>
<dbReference type="GO" id="GO:0005504">
    <property type="term" value="F:fatty acid binding"/>
    <property type="evidence" value="ECO:0007669"/>
    <property type="project" value="TreeGrafter"/>
</dbReference>
<dbReference type="PANTHER" id="PTHR10909:SF250">
    <property type="entry name" value="PEROXISOMAL ACYL-COENZYME A OXIDASE 1"/>
    <property type="match status" value="1"/>
</dbReference>
<dbReference type="InterPro" id="IPR055060">
    <property type="entry name" value="ACOX_C_alpha1"/>
</dbReference>
<evidence type="ECO:0000256" key="5">
    <source>
        <dbReference type="ARBA" id="ARBA00022630"/>
    </source>
</evidence>
<comment type="cofactor">
    <cofactor evidence="1">
        <name>FAD</name>
        <dbReference type="ChEBI" id="CHEBI:57692"/>
    </cofactor>
</comment>
<evidence type="ECO:0000256" key="13">
    <source>
        <dbReference type="PIRSR" id="PIRSR000168-2"/>
    </source>
</evidence>
<dbReference type="Gene3D" id="1.10.540.10">
    <property type="entry name" value="Acyl-CoA dehydrogenase/oxidase, N-terminal domain"/>
    <property type="match status" value="1"/>
</dbReference>
<dbReference type="Pfam" id="PF01756">
    <property type="entry name" value="ACOX"/>
    <property type="match status" value="1"/>
</dbReference>
<evidence type="ECO:0000259" key="15">
    <source>
        <dbReference type="Pfam" id="PF14749"/>
    </source>
</evidence>
<dbReference type="EMBL" id="WJQU01000002">
    <property type="protein sequence ID" value="KAJ6644068.1"/>
    <property type="molecule type" value="Genomic_DNA"/>
</dbReference>
<feature type="domain" description="Acyl-coenzyme A oxidase N-terminal" evidence="15">
    <location>
        <begin position="22"/>
        <end position="146"/>
    </location>
</feature>
<dbReference type="GO" id="GO:0003997">
    <property type="term" value="F:acyl-CoA oxidase activity"/>
    <property type="evidence" value="ECO:0007669"/>
    <property type="project" value="InterPro"/>
</dbReference>
<keyword evidence="10" id="KW-0576">Peroxisome</keyword>
<keyword evidence="8" id="KW-0560">Oxidoreductase</keyword>
<evidence type="ECO:0000256" key="9">
    <source>
        <dbReference type="ARBA" id="ARBA00023098"/>
    </source>
</evidence>
<dbReference type="SUPFAM" id="SSF47203">
    <property type="entry name" value="Acyl-CoA dehydrogenase C-terminal domain-like"/>
    <property type="match status" value="2"/>
</dbReference>
<comment type="pathway">
    <text evidence="3">Lipid metabolism; peroxisomal fatty acid beta-oxidation.</text>
</comment>
<keyword evidence="5 11" id="KW-0285">Flavoprotein</keyword>
<comment type="similarity">
    <text evidence="4 11">Belongs to the acyl-CoA oxidase family.</text>
</comment>